<evidence type="ECO:0000313" key="1">
    <source>
        <dbReference type="EMBL" id="NML27237.1"/>
    </source>
</evidence>
<dbReference type="Proteomes" id="UP000580043">
    <property type="component" value="Unassembled WGS sequence"/>
</dbReference>
<evidence type="ECO:0008006" key="3">
    <source>
        <dbReference type="Google" id="ProtNLM"/>
    </source>
</evidence>
<comment type="caution">
    <text evidence="1">The sequence shown here is derived from an EMBL/GenBank/DDBJ whole genome shotgun (WGS) entry which is preliminary data.</text>
</comment>
<protein>
    <recommendedName>
        <fullName evidence="3">Class I SAM-dependent methyltransferase</fullName>
    </recommendedName>
</protein>
<name>A0A848G4S3_9RHOO</name>
<dbReference type="RefSeq" id="WP_169146768.1">
    <property type="nucleotide sequence ID" value="NZ_JABBGA010000013.1"/>
</dbReference>
<keyword evidence="2" id="KW-1185">Reference proteome</keyword>
<dbReference type="AlphaFoldDB" id="A0A848G4S3"/>
<reference evidence="1 2" key="1">
    <citation type="submission" date="2020-04" db="EMBL/GenBank/DDBJ databases">
        <title>Zoogloea sp. G-4-1-14 isolated from soil.</title>
        <authorList>
            <person name="Dahal R.H."/>
        </authorList>
    </citation>
    <scope>NUCLEOTIDE SEQUENCE [LARGE SCALE GENOMIC DNA]</scope>
    <source>
        <strain evidence="1 2">G-4-1-14</strain>
    </source>
</reference>
<evidence type="ECO:0000313" key="2">
    <source>
        <dbReference type="Proteomes" id="UP000580043"/>
    </source>
</evidence>
<accession>A0A848G4S3</accession>
<dbReference type="EMBL" id="JABBGA010000013">
    <property type="protein sequence ID" value="NML27237.1"/>
    <property type="molecule type" value="Genomic_DNA"/>
</dbReference>
<sequence length="230" mass="25724">MTPSLPPLRDQLLHPSGGLVYHLRALRHRHGLWAGFHRVVAGWLNNWQPGRRQLVLVGPNAGHALPAGFLARFDEVVALEPDPLARWWLGRRPDAGRLRFMALDCLAGPEGLARLAAAFPDSAILFSNVLGQIPAPAGNWSELLRRHLEMQPWASYHDVVSTEREPQCMEAMALDGRDDLDATLARFWHGGSLTVSDHETFQLGGQGPFSYVPWQIVPGRWQLVEWTCRA</sequence>
<proteinExistence type="predicted"/>
<gene>
    <name evidence="1" type="ORF">HHL15_15905</name>
</gene>
<organism evidence="1 2">
    <name type="scientific">Zoogloea dura</name>
    <dbReference type="NCBI Taxonomy" id="2728840"/>
    <lineage>
        <taxon>Bacteria</taxon>
        <taxon>Pseudomonadati</taxon>
        <taxon>Pseudomonadota</taxon>
        <taxon>Betaproteobacteria</taxon>
        <taxon>Rhodocyclales</taxon>
        <taxon>Zoogloeaceae</taxon>
        <taxon>Zoogloea</taxon>
    </lineage>
</organism>